<name>A0AA36H0J7_CYLNA</name>
<feature type="domain" description="F-box" evidence="1">
    <location>
        <begin position="6"/>
        <end position="55"/>
    </location>
</feature>
<dbReference type="PROSITE" id="PS50181">
    <property type="entry name" value="FBOX"/>
    <property type="match status" value="1"/>
</dbReference>
<evidence type="ECO:0000313" key="2">
    <source>
        <dbReference type="EMBL" id="CAJ0601697.1"/>
    </source>
</evidence>
<dbReference type="AlphaFoldDB" id="A0AA36H0J7"/>
<dbReference type="Proteomes" id="UP001176961">
    <property type="component" value="Unassembled WGS sequence"/>
</dbReference>
<dbReference type="InterPro" id="IPR001810">
    <property type="entry name" value="F-box_dom"/>
</dbReference>
<dbReference type="EMBL" id="CATQJL010000305">
    <property type="protein sequence ID" value="CAJ0601697.1"/>
    <property type="molecule type" value="Genomic_DNA"/>
</dbReference>
<protein>
    <recommendedName>
        <fullName evidence="1">F-box domain-containing protein</fullName>
    </recommendedName>
</protein>
<gene>
    <name evidence="2" type="ORF">CYNAS_LOCUS13680</name>
</gene>
<evidence type="ECO:0000259" key="1">
    <source>
        <dbReference type="PROSITE" id="PS50181"/>
    </source>
</evidence>
<comment type="caution">
    <text evidence="2">The sequence shown here is derived from an EMBL/GenBank/DDBJ whole genome shotgun (WGS) entry which is preliminary data.</text>
</comment>
<accession>A0AA36H0J7</accession>
<proteinExistence type="predicted"/>
<evidence type="ECO:0000313" key="3">
    <source>
        <dbReference type="Proteomes" id="UP001176961"/>
    </source>
</evidence>
<organism evidence="2 3">
    <name type="scientific">Cylicocyclus nassatus</name>
    <name type="common">Nematode worm</name>
    <dbReference type="NCBI Taxonomy" id="53992"/>
    <lineage>
        <taxon>Eukaryota</taxon>
        <taxon>Metazoa</taxon>
        <taxon>Ecdysozoa</taxon>
        <taxon>Nematoda</taxon>
        <taxon>Chromadorea</taxon>
        <taxon>Rhabditida</taxon>
        <taxon>Rhabditina</taxon>
        <taxon>Rhabditomorpha</taxon>
        <taxon>Strongyloidea</taxon>
        <taxon>Strongylidae</taxon>
        <taxon>Cylicocyclus</taxon>
    </lineage>
</organism>
<sequence>MSDCKQFPFFTLPCDMQIEVLKKLPLNDILSARLGSTALNNLVERYRLSLPYRSFPDVQFHPVMSDSKHMQYEEKTFAKRFMKGEIGGLTISYMEITNDFIASLERAIKRSRIRVYRLGLDYCRISVDAQSFSHLLEVMGIFELSIVHTVTVSNTFTLDLATKPSVRRLERFGILLPTNIDDEYILESKNDWLAVCGTNVTEAAVNRYIKEFVEGKRTFQYLALELPNTIDSANILLDIDFYLDIDNSIHFLNKQGERRSLGISDKCIQIYSDMAIHMIEQHMQQTK</sequence>
<keyword evidence="3" id="KW-1185">Reference proteome</keyword>
<reference evidence="2" key="1">
    <citation type="submission" date="2023-07" db="EMBL/GenBank/DDBJ databases">
        <authorList>
            <consortium name="CYATHOMIX"/>
        </authorList>
    </citation>
    <scope>NUCLEOTIDE SEQUENCE</scope>
    <source>
        <strain evidence="2">N/A</strain>
    </source>
</reference>